<feature type="domain" description="NAD-dependent epimerase/dehydratase" evidence="3">
    <location>
        <begin position="6"/>
        <end position="255"/>
    </location>
</feature>
<evidence type="ECO:0000313" key="4">
    <source>
        <dbReference type="EMBL" id="KAL2071870.1"/>
    </source>
</evidence>
<keyword evidence="5" id="KW-1185">Reference proteome</keyword>
<dbReference type="EMBL" id="JAZHXI010000005">
    <property type="protein sequence ID" value="KAL2071870.1"/>
    <property type="molecule type" value="Genomic_DNA"/>
</dbReference>
<dbReference type="Pfam" id="PF01370">
    <property type="entry name" value="Epimerase"/>
    <property type="match status" value="1"/>
</dbReference>
<gene>
    <name evidence="4" type="ORF">VTL71DRAFT_13105</name>
</gene>
<keyword evidence="1" id="KW-0560">Oxidoreductase</keyword>
<dbReference type="InterPro" id="IPR036291">
    <property type="entry name" value="NAD(P)-bd_dom_sf"/>
</dbReference>
<evidence type="ECO:0000313" key="5">
    <source>
        <dbReference type="Proteomes" id="UP001595075"/>
    </source>
</evidence>
<dbReference type="SUPFAM" id="SSF51735">
    <property type="entry name" value="NAD(P)-binding Rossmann-fold domains"/>
    <property type="match status" value="1"/>
</dbReference>
<reference evidence="4 5" key="1">
    <citation type="journal article" date="2024" name="Commun. Biol.">
        <title>Comparative genomic analysis of thermophilic fungi reveals convergent evolutionary adaptations and gene losses.</title>
        <authorList>
            <person name="Steindorff A.S."/>
            <person name="Aguilar-Pontes M.V."/>
            <person name="Robinson A.J."/>
            <person name="Andreopoulos B."/>
            <person name="LaButti K."/>
            <person name="Kuo A."/>
            <person name="Mondo S."/>
            <person name="Riley R."/>
            <person name="Otillar R."/>
            <person name="Haridas S."/>
            <person name="Lipzen A."/>
            <person name="Grimwood J."/>
            <person name="Schmutz J."/>
            <person name="Clum A."/>
            <person name="Reid I.D."/>
            <person name="Moisan M.C."/>
            <person name="Butler G."/>
            <person name="Nguyen T.T.M."/>
            <person name="Dewar K."/>
            <person name="Conant G."/>
            <person name="Drula E."/>
            <person name="Henrissat B."/>
            <person name="Hansel C."/>
            <person name="Singer S."/>
            <person name="Hutchinson M.I."/>
            <person name="de Vries R.P."/>
            <person name="Natvig D.O."/>
            <person name="Powell A.J."/>
            <person name="Tsang A."/>
            <person name="Grigoriev I.V."/>
        </authorList>
    </citation>
    <scope>NUCLEOTIDE SEQUENCE [LARGE SCALE GENOMIC DNA]</scope>
    <source>
        <strain evidence="4 5">CBS 494.80</strain>
    </source>
</reference>
<accession>A0ABR4CPH4</accession>
<sequence>MSAQLVLITGINGFIGYRTLRTTLEAGYVVRGVVRSQSKVQAIKDALGDSALVAKVDFAVVSDMAAPNAFDHLMDGVSFVIHVASPMDKPSNDYEKDMFRPAIDMTINVLSASAKSPNVKRIVITSSVTPLISGPEFVTGSFSKEVFRPAEDTIYHYDIKGKFEIPLLAYAASKALSLEAAEAFIDEKKPHFETVFLMPTLVVGANGLAKTAEETLLSTSGLLLKLLLGQPGNPIIGVSVHVDDVAKLHVLALKPEVPAGRYLVSSEGPKGSDWHSGFAVVKKYFPDAVGKVFVTEAERYIVPANVDVTKTEEAFDFKFASFEEQAKSAIGNYVDLLAKEG</sequence>
<evidence type="ECO:0000256" key="1">
    <source>
        <dbReference type="ARBA" id="ARBA00023002"/>
    </source>
</evidence>
<dbReference type="PANTHER" id="PTHR10366:SF564">
    <property type="entry name" value="STEROL-4-ALPHA-CARBOXYLATE 3-DEHYDROGENASE, DECARBOXYLATING"/>
    <property type="match status" value="1"/>
</dbReference>
<proteinExistence type="inferred from homology"/>
<evidence type="ECO:0000259" key="3">
    <source>
        <dbReference type="Pfam" id="PF01370"/>
    </source>
</evidence>
<protein>
    <recommendedName>
        <fullName evidence="3">NAD-dependent epimerase/dehydratase domain-containing protein</fullName>
    </recommendedName>
</protein>
<comment type="similarity">
    <text evidence="2">Belongs to the NAD(P)-dependent epimerase/dehydratase family. Dihydroflavonol-4-reductase subfamily.</text>
</comment>
<dbReference type="Proteomes" id="UP001595075">
    <property type="component" value="Unassembled WGS sequence"/>
</dbReference>
<dbReference type="PANTHER" id="PTHR10366">
    <property type="entry name" value="NAD DEPENDENT EPIMERASE/DEHYDRATASE"/>
    <property type="match status" value="1"/>
</dbReference>
<dbReference type="InterPro" id="IPR001509">
    <property type="entry name" value="Epimerase_deHydtase"/>
</dbReference>
<comment type="caution">
    <text evidence="4">The sequence shown here is derived from an EMBL/GenBank/DDBJ whole genome shotgun (WGS) entry which is preliminary data.</text>
</comment>
<name>A0ABR4CPH4_9HELO</name>
<dbReference type="InterPro" id="IPR050425">
    <property type="entry name" value="NAD(P)_dehydrat-like"/>
</dbReference>
<dbReference type="Gene3D" id="3.40.50.720">
    <property type="entry name" value="NAD(P)-binding Rossmann-like Domain"/>
    <property type="match status" value="1"/>
</dbReference>
<organism evidence="4 5">
    <name type="scientific">Oculimacula yallundae</name>
    <dbReference type="NCBI Taxonomy" id="86028"/>
    <lineage>
        <taxon>Eukaryota</taxon>
        <taxon>Fungi</taxon>
        <taxon>Dikarya</taxon>
        <taxon>Ascomycota</taxon>
        <taxon>Pezizomycotina</taxon>
        <taxon>Leotiomycetes</taxon>
        <taxon>Helotiales</taxon>
        <taxon>Ploettnerulaceae</taxon>
        <taxon>Oculimacula</taxon>
    </lineage>
</organism>
<evidence type="ECO:0000256" key="2">
    <source>
        <dbReference type="ARBA" id="ARBA00023445"/>
    </source>
</evidence>